<dbReference type="Proteomes" id="UP000612282">
    <property type="component" value="Unassembled WGS sequence"/>
</dbReference>
<organism evidence="2 3">
    <name type="scientific">Actinoplanes couchii</name>
    <dbReference type="NCBI Taxonomy" id="403638"/>
    <lineage>
        <taxon>Bacteria</taxon>
        <taxon>Bacillati</taxon>
        <taxon>Actinomycetota</taxon>
        <taxon>Actinomycetes</taxon>
        <taxon>Micromonosporales</taxon>
        <taxon>Micromonosporaceae</taxon>
        <taxon>Actinoplanes</taxon>
    </lineage>
</organism>
<name>A0ABQ3XSF9_9ACTN</name>
<dbReference type="InterPro" id="IPR014710">
    <property type="entry name" value="RmlC-like_jellyroll"/>
</dbReference>
<comment type="caution">
    <text evidence="2">The sequence shown here is derived from an EMBL/GenBank/DDBJ whole genome shotgun (WGS) entry which is preliminary data.</text>
</comment>
<dbReference type="InterPro" id="IPR011051">
    <property type="entry name" value="RmlC_Cupin_sf"/>
</dbReference>
<feature type="domain" description="Cupin type-2" evidence="1">
    <location>
        <begin position="124"/>
        <end position="179"/>
    </location>
</feature>
<accession>A0ABQ3XSF9</accession>
<dbReference type="InterPro" id="IPR013096">
    <property type="entry name" value="Cupin_2"/>
</dbReference>
<dbReference type="SUPFAM" id="SSF51182">
    <property type="entry name" value="RmlC-like cupins"/>
    <property type="match status" value="1"/>
</dbReference>
<proteinExistence type="predicted"/>
<dbReference type="Gene3D" id="2.60.120.10">
    <property type="entry name" value="Jelly Rolls"/>
    <property type="match status" value="1"/>
</dbReference>
<reference evidence="2 3" key="1">
    <citation type="submission" date="2021-01" db="EMBL/GenBank/DDBJ databases">
        <title>Whole genome shotgun sequence of Actinoplanes couchii NBRC 106145.</title>
        <authorList>
            <person name="Komaki H."/>
            <person name="Tamura T."/>
        </authorList>
    </citation>
    <scope>NUCLEOTIDE SEQUENCE [LARGE SCALE GENOMIC DNA]</scope>
    <source>
        <strain evidence="2 3">NBRC 106145</strain>
    </source>
</reference>
<sequence>MPSDDPPVPVSGSESVDAKLKSEVLEAAEALRERIAAGDLNVQEALRLRDLLTNRMLASSPNPHRSGFLDPDGTLRIVNWAEQTGDETLRVPASARALTMQGHLASGEPLVGNGHLGADVIRCAAGGGFAPHTHIGDHLLFVVSGKGTITYDGRVYPTNPGQVYFVEGAVPHAVGAITDHVLLSIGTPHRAVDADDRQTIREYESVLAEFGSLRCEICGIKAEAPERLGDLGCPHCPSRFM</sequence>
<dbReference type="Pfam" id="PF07883">
    <property type="entry name" value="Cupin_2"/>
    <property type="match status" value="1"/>
</dbReference>
<gene>
    <name evidence="2" type="ORF">Aco03nite_098330</name>
</gene>
<evidence type="ECO:0000259" key="1">
    <source>
        <dbReference type="Pfam" id="PF07883"/>
    </source>
</evidence>
<keyword evidence="3" id="KW-1185">Reference proteome</keyword>
<dbReference type="EMBL" id="BOMG01000126">
    <property type="protein sequence ID" value="GID61429.1"/>
    <property type="molecule type" value="Genomic_DNA"/>
</dbReference>
<evidence type="ECO:0000313" key="2">
    <source>
        <dbReference type="EMBL" id="GID61429.1"/>
    </source>
</evidence>
<protein>
    <recommendedName>
        <fullName evidence="1">Cupin type-2 domain-containing protein</fullName>
    </recommendedName>
</protein>
<evidence type="ECO:0000313" key="3">
    <source>
        <dbReference type="Proteomes" id="UP000612282"/>
    </source>
</evidence>